<dbReference type="EMBL" id="JADWDJ010000024">
    <property type="protein sequence ID" value="KAG5260981.1"/>
    <property type="molecule type" value="Genomic_DNA"/>
</dbReference>
<organism evidence="10 11">
    <name type="scientific">Alosa alosa</name>
    <name type="common">allis shad</name>
    <dbReference type="NCBI Taxonomy" id="278164"/>
    <lineage>
        <taxon>Eukaryota</taxon>
        <taxon>Metazoa</taxon>
        <taxon>Chordata</taxon>
        <taxon>Craniata</taxon>
        <taxon>Vertebrata</taxon>
        <taxon>Euteleostomi</taxon>
        <taxon>Actinopterygii</taxon>
        <taxon>Neopterygii</taxon>
        <taxon>Teleostei</taxon>
        <taxon>Clupei</taxon>
        <taxon>Clupeiformes</taxon>
        <taxon>Clupeoidei</taxon>
        <taxon>Clupeidae</taxon>
        <taxon>Alosa</taxon>
    </lineage>
</organism>
<feature type="region of interest" description="Disordered" evidence="9">
    <location>
        <begin position="91"/>
        <end position="126"/>
    </location>
</feature>
<dbReference type="AlphaFoldDB" id="A0AAV6FKS0"/>
<dbReference type="GO" id="GO:0032543">
    <property type="term" value="P:mitochondrial translation"/>
    <property type="evidence" value="ECO:0007669"/>
    <property type="project" value="InterPro"/>
</dbReference>
<comment type="subcellular location">
    <subcellularLocation>
        <location evidence="1">Mitochondrion</location>
    </subcellularLocation>
</comment>
<evidence type="ECO:0000256" key="7">
    <source>
        <dbReference type="ARBA" id="ARBA00035181"/>
    </source>
</evidence>
<dbReference type="Pfam" id="PF18699">
    <property type="entry name" value="MRPL52"/>
    <property type="match status" value="1"/>
</dbReference>
<evidence type="ECO:0000256" key="1">
    <source>
        <dbReference type="ARBA" id="ARBA00004173"/>
    </source>
</evidence>
<evidence type="ECO:0000313" key="10">
    <source>
        <dbReference type="EMBL" id="KAG5260981.1"/>
    </source>
</evidence>
<evidence type="ECO:0000256" key="5">
    <source>
        <dbReference type="ARBA" id="ARBA00023128"/>
    </source>
</evidence>
<comment type="caution">
    <text evidence="10">The sequence shown here is derived from an EMBL/GenBank/DDBJ whole genome shotgun (WGS) entry which is preliminary data.</text>
</comment>
<proteinExistence type="inferred from homology"/>
<feature type="region of interest" description="Disordered" evidence="9">
    <location>
        <begin position="49"/>
        <end position="76"/>
    </location>
</feature>
<accession>A0AAV6FKS0</accession>
<keyword evidence="3" id="KW-0809">Transit peptide</keyword>
<protein>
    <recommendedName>
        <fullName evidence="7">Large ribosomal subunit protein mL52</fullName>
    </recommendedName>
    <alternativeName>
        <fullName evidence="8">39S ribosomal protein L52, mitochondrial</fullName>
    </alternativeName>
</protein>
<evidence type="ECO:0000256" key="2">
    <source>
        <dbReference type="ARBA" id="ARBA00007232"/>
    </source>
</evidence>
<dbReference type="PANTHER" id="PTHR34090">
    <property type="entry name" value="39S RIBOSOMAL PROTEIN L52, MITOCHONDRIAL"/>
    <property type="match status" value="1"/>
</dbReference>
<evidence type="ECO:0000313" key="11">
    <source>
        <dbReference type="Proteomes" id="UP000823561"/>
    </source>
</evidence>
<dbReference type="InterPro" id="IPR034596">
    <property type="entry name" value="Ribosomal_mL52"/>
</dbReference>
<dbReference type="GO" id="GO:0005762">
    <property type="term" value="C:mitochondrial large ribosomal subunit"/>
    <property type="evidence" value="ECO:0007669"/>
    <property type="project" value="InterPro"/>
</dbReference>
<dbReference type="PANTHER" id="PTHR34090:SF1">
    <property type="entry name" value="LARGE RIBOSOMAL SUBUNIT PROTEIN ML52"/>
    <property type="match status" value="1"/>
</dbReference>
<evidence type="ECO:0000256" key="3">
    <source>
        <dbReference type="ARBA" id="ARBA00022946"/>
    </source>
</evidence>
<comment type="similarity">
    <text evidence="2">Belongs to the mitochondrion-specific ribosomal protein mL52 family.</text>
</comment>
<name>A0AAV6FKS0_9TELE</name>
<evidence type="ECO:0000256" key="6">
    <source>
        <dbReference type="ARBA" id="ARBA00023274"/>
    </source>
</evidence>
<evidence type="ECO:0000256" key="9">
    <source>
        <dbReference type="SAM" id="MobiDB-lite"/>
    </source>
</evidence>
<reference evidence="10" key="1">
    <citation type="submission" date="2020-10" db="EMBL/GenBank/DDBJ databases">
        <title>Chromosome-scale genome assembly of the Allis shad, Alosa alosa.</title>
        <authorList>
            <person name="Margot Z."/>
            <person name="Christophe K."/>
            <person name="Cabau C."/>
            <person name="Louis A."/>
            <person name="Berthelot C."/>
            <person name="Parey E."/>
            <person name="Roest Crollius H."/>
            <person name="Montfort J."/>
            <person name="Robinson-Rechavi M."/>
            <person name="Bucao C."/>
            <person name="Bouchez O."/>
            <person name="Gislard M."/>
            <person name="Lluch J."/>
            <person name="Milhes M."/>
            <person name="Lampietro C."/>
            <person name="Lopez Roques C."/>
            <person name="Donnadieu C."/>
            <person name="Braasch I."/>
            <person name="Desvignes T."/>
            <person name="Postlethwait J."/>
            <person name="Bobe J."/>
            <person name="Guiguen Y."/>
        </authorList>
    </citation>
    <scope>NUCLEOTIDE SEQUENCE</scope>
    <source>
        <strain evidence="10">M-15738</strain>
        <tissue evidence="10">Blood</tissue>
    </source>
</reference>
<keyword evidence="11" id="KW-1185">Reference proteome</keyword>
<evidence type="ECO:0000256" key="4">
    <source>
        <dbReference type="ARBA" id="ARBA00022980"/>
    </source>
</evidence>
<keyword evidence="6" id="KW-0687">Ribonucleoprotein</keyword>
<dbReference type="GO" id="GO:0003735">
    <property type="term" value="F:structural constituent of ribosome"/>
    <property type="evidence" value="ECO:0007669"/>
    <property type="project" value="InterPro"/>
</dbReference>
<keyword evidence="5" id="KW-0496">Mitochondrion</keyword>
<feature type="compositionally biased region" description="Basic and acidic residues" evidence="9">
    <location>
        <begin position="96"/>
        <end position="111"/>
    </location>
</feature>
<evidence type="ECO:0000256" key="8">
    <source>
        <dbReference type="ARBA" id="ARBA00035425"/>
    </source>
</evidence>
<sequence length="126" mass="14468">MAAPWRSLCITALKHQCRSFSSTNGAQAGQIWRLSHGLPTHGSEYGPLTDLPDWSYVDGRPRPPMKGQARRQKEREEFARRVVSLSSEVDMGMKQWEQKNEAEKRTEEHRKSLLLKAKGNHKLKTK</sequence>
<gene>
    <name evidence="10" type="ORF">AALO_G00298660</name>
</gene>
<keyword evidence="4" id="KW-0689">Ribosomal protein</keyword>
<dbReference type="Proteomes" id="UP000823561">
    <property type="component" value="Chromosome 24"/>
</dbReference>